<reference evidence="4 5" key="1">
    <citation type="journal article" date="2022" name="Nat. Genet.">
        <title>Improved pea reference genome and pan-genome highlight genomic features and evolutionary characteristics.</title>
        <authorList>
            <person name="Yang T."/>
            <person name="Liu R."/>
            <person name="Luo Y."/>
            <person name="Hu S."/>
            <person name="Wang D."/>
            <person name="Wang C."/>
            <person name="Pandey M.K."/>
            <person name="Ge S."/>
            <person name="Xu Q."/>
            <person name="Li N."/>
            <person name="Li G."/>
            <person name="Huang Y."/>
            <person name="Saxena R.K."/>
            <person name="Ji Y."/>
            <person name="Li M."/>
            <person name="Yan X."/>
            <person name="He Y."/>
            <person name="Liu Y."/>
            <person name="Wang X."/>
            <person name="Xiang C."/>
            <person name="Varshney R.K."/>
            <person name="Ding H."/>
            <person name="Gao S."/>
            <person name="Zong X."/>
        </authorList>
    </citation>
    <scope>NUCLEOTIDE SEQUENCE [LARGE SCALE GENOMIC DNA]</scope>
    <source>
        <strain evidence="4 5">cv. Zhongwan 6</strain>
    </source>
</reference>
<dbReference type="GO" id="GO:0008270">
    <property type="term" value="F:zinc ion binding"/>
    <property type="evidence" value="ECO:0007669"/>
    <property type="project" value="UniProtKB-KW"/>
</dbReference>
<protein>
    <recommendedName>
        <fullName evidence="3">DNL-type domain-containing protein</fullName>
    </recommendedName>
</protein>
<feature type="domain" description="DNL-type" evidence="3">
    <location>
        <begin position="121"/>
        <end position="191"/>
    </location>
</feature>
<keyword evidence="1" id="KW-0863">Zinc-finger</keyword>
<accession>A0A9D5BB82</accession>
<sequence length="191" mass="21737">MGKLIEECERQMIESSMAVYNFATVLSCFSSSNRHQPNLSLRFNPGFISSNSNPSLRFITSNSNEQPKRPWFRSRFCVAALIPQRLPTRVHGLLADDDSVTAPPPEESHNSEQDATIDLSLPRRSLLVQFTCDLCGERTKRLVNRLAYERGAIFVQCAGCQRHHKLVDNLGLITEYDFREKMDTDSEVDQI</sequence>
<dbReference type="GO" id="GO:0030150">
    <property type="term" value="P:protein import into mitochondrial matrix"/>
    <property type="evidence" value="ECO:0007669"/>
    <property type="project" value="TreeGrafter"/>
</dbReference>
<dbReference type="PROSITE" id="PS51501">
    <property type="entry name" value="ZF_DNL"/>
    <property type="match status" value="1"/>
</dbReference>
<dbReference type="Gramene" id="Psat02G0260000-T1">
    <property type="protein sequence ID" value="KAI5436194.1"/>
    <property type="gene ID" value="KIW84_022600"/>
</dbReference>
<gene>
    <name evidence="4" type="ORF">KIW84_022600</name>
</gene>
<dbReference type="GO" id="GO:0009536">
    <property type="term" value="C:plastid"/>
    <property type="evidence" value="ECO:0007669"/>
    <property type="project" value="EnsemblPlants"/>
</dbReference>
<dbReference type="AlphaFoldDB" id="A0A9D5BB82"/>
<dbReference type="EMBL" id="JAMSHJ010000002">
    <property type="protein sequence ID" value="KAI5436194.1"/>
    <property type="molecule type" value="Genomic_DNA"/>
</dbReference>
<evidence type="ECO:0000256" key="2">
    <source>
        <dbReference type="SAM" id="MobiDB-lite"/>
    </source>
</evidence>
<dbReference type="InterPro" id="IPR007853">
    <property type="entry name" value="Znf_DNL-typ"/>
</dbReference>
<dbReference type="GO" id="GO:0005739">
    <property type="term" value="C:mitochondrion"/>
    <property type="evidence" value="ECO:0007669"/>
    <property type="project" value="TreeGrafter"/>
</dbReference>
<dbReference type="PROSITE" id="PS51257">
    <property type="entry name" value="PROKAR_LIPOPROTEIN"/>
    <property type="match status" value="1"/>
</dbReference>
<keyword evidence="5" id="KW-1185">Reference proteome</keyword>
<organism evidence="4 5">
    <name type="scientific">Pisum sativum</name>
    <name type="common">Garden pea</name>
    <name type="synonym">Lathyrus oleraceus</name>
    <dbReference type="NCBI Taxonomy" id="3888"/>
    <lineage>
        <taxon>Eukaryota</taxon>
        <taxon>Viridiplantae</taxon>
        <taxon>Streptophyta</taxon>
        <taxon>Embryophyta</taxon>
        <taxon>Tracheophyta</taxon>
        <taxon>Spermatophyta</taxon>
        <taxon>Magnoliopsida</taxon>
        <taxon>eudicotyledons</taxon>
        <taxon>Gunneridae</taxon>
        <taxon>Pentapetalae</taxon>
        <taxon>rosids</taxon>
        <taxon>fabids</taxon>
        <taxon>Fabales</taxon>
        <taxon>Fabaceae</taxon>
        <taxon>Papilionoideae</taxon>
        <taxon>50 kb inversion clade</taxon>
        <taxon>NPAAA clade</taxon>
        <taxon>Hologalegina</taxon>
        <taxon>IRL clade</taxon>
        <taxon>Fabeae</taxon>
        <taxon>Lathyrus</taxon>
    </lineage>
</organism>
<dbReference type="PANTHER" id="PTHR20922:SF19">
    <property type="entry name" value="F24J5.3"/>
    <property type="match status" value="1"/>
</dbReference>
<dbReference type="GO" id="GO:0050821">
    <property type="term" value="P:protein stabilization"/>
    <property type="evidence" value="ECO:0007669"/>
    <property type="project" value="TreeGrafter"/>
</dbReference>
<name>A0A9D5BB82_PEA</name>
<dbReference type="PANTHER" id="PTHR20922">
    <property type="entry name" value="DNL-TYPE ZINC FINGER PROTEIN"/>
    <property type="match status" value="1"/>
</dbReference>
<proteinExistence type="predicted"/>
<dbReference type="Pfam" id="PF05180">
    <property type="entry name" value="zf-DNL"/>
    <property type="match status" value="1"/>
</dbReference>
<dbReference type="InterPro" id="IPR024158">
    <property type="entry name" value="Mt_import_TIM15"/>
</dbReference>
<evidence type="ECO:0000256" key="1">
    <source>
        <dbReference type="PROSITE-ProRule" id="PRU00834"/>
    </source>
</evidence>
<feature type="region of interest" description="Disordered" evidence="2">
    <location>
        <begin position="95"/>
        <end position="115"/>
    </location>
</feature>
<keyword evidence="1" id="KW-0862">Zinc</keyword>
<evidence type="ECO:0000313" key="5">
    <source>
        <dbReference type="Proteomes" id="UP001058974"/>
    </source>
</evidence>
<dbReference type="GO" id="GO:0051087">
    <property type="term" value="F:protein-folding chaperone binding"/>
    <property type="evidence" value="ECO:0007669"/>
    <property type="project" value="TreeGrafter"/>
</dbReference>
<evidence type="ECO:0000313" key="4">
    <source>
        <dbReference type="EMBL" id="KAI5436194.1"/>
    </source>
</evidence>
<comment type="caution">
    <text evidence="4">The sequence shown here is derived from an EMBL/GenBank/DDBJ whole genome shotgun (WGS) entry which is preliminary data.</text>
</comment>
<evidence type="ECO:0000259" key="3">
    <source>
        <dbReference type="PROSITE" id="PS51501"/>
    </source>
</evidence>
<keyword evidence="1" id="KW-0479">Metal-binding</keyword>
<dbReference type="Proteomes" id="UP001058974">
    <property type="component" value="Chromosome 2"/>
</dbReference>
<dbReference type="GO" id="GO:0006457">
    <property type="term" value="P:protein folding"/>
    <property type="evidence" value="ECO:0007669"/>
    <property type="project" value="TreeGrafter"/>
</dbReference>